<sequence length="216" mass="24857">ITTESTARAEAEKLLKDKNLTFEEKLELLSPEQIKQMIAEERDTLAGYDEEEDPKKIADSERVIKILETQFSVTYTTRKADEKINDRLNNDFIPRMRDHFNKDGIDLTDDEFGDVTKLAGIYKEDGQLTERSFQKAMLDKYGPERFSKFYEIKGGEQSRKDMAETKGKETKTSGTGGGRTGGIPFEQMRGKQKQEFLQNLSPEALQRLKERLPKNF</sequence>
<dbReference type="AlphaFoldDB" id="A0A0F8YYR0"/>
<evidence type="ECO:0000313" key="2">
    <source>
        <dbReference type="EMBL" id="KKK53116.1"/>
    </source>
</evidence>
<feature type="compositionally biased region" description="Basic and acidic residues" evidence="1">
    <location>
        <begin position="156"/>
        <end position="171"/>
    </location>
</feature>
<feature type="non-terminal residue" evidence="2">
    <location>
        <position position="1"/>
    </location>
</feature>
<protein>
    <submittedName>
        <fullName evidence="2">Uncharacterized protein</fullName>
    </submittedName>
</protein>
<name>A0A0F8YYR0_9ZZZZ</name>
<reference evidence="2" key="1">
    <citation type="journal article" date="2015" name="Nature">
        <title>Complex archaea that bridge the gap between prokaryotes and eukaryotes.</title>
        <authorList>
            <person name="Spang A."/>
            <person name="Saw J.H."/>
            <person name="Jorgensen S.L."/>
            <person name="Zaremba-Niedzwiedzka K."/>
            <person name="Martijn J."/>
            <person name="Lind A.E."/>
            <person name="van Eijk R."/>
            <person name="Schleper C."/>
            <person name="Guy L."/>
            <person name="Ettema T.J."/>
        </authorList>
    </citation>
    <scope>NUCLEOTIDE SEQUENCE</scope>
</reference>
<feature type="region of interest" description="Disordered" evidence="1">
    <location>
        <begin position="156"/>
        <end position="192"/>
    </location>
</feature>
<comment type="caution">
    <text evidence="2">The sequence shown here is derived from an EMBL/GenBank/DDBJ whole genome shotgun (WGS) entry which is preliminary data.</text>
</comment>
<dbReference type="EMBL" id="LAZR01066669">
    <property type="protein sequence ID" value="KKK53116.1"/>
    <property type="molecule type" value="Genomic_DNA"/>
</dbReference>
<gene>
    <name evidence="2" type="ORF">LCGC14_3098020</name>
</gene>
<proteinExistence type="predicted"/>
<organism evidence="2">
    <name type="scientific">marine sediment metagenome</name>
    <dbReference type="NCBI Taxonomy" id="412755"/>
    <lineage>
        <taxon>unclassified sequences</taxon>
        <taxon>metagenomes</taxon>
        <taxon>ecological metagenomes</taxon>
    </lineage>
</organism>
<evidence type="ECO:0000256" key="1">
    <source>
        <dbReference type="SAM" id="MobiDB-lite"/>
    </source>
</evidence>
<accession>A0A0F8YYR0</accession>